<comment type="caution">
    <text evidence="1">The sequence shown here is derived from an EMBL/GenBank/DDBJ whole genome shotgun (WGS) entry which is preliminary data.</text>
</comment>
<gene>
    <name evidence="1" type="ORF">GNI_183610</name>
</gene>
<evidence type="ECO:0000313" key="2">
    <source>
        <dbReference type="Proteomes" id="UP000019763"/>
    </source>
</evidence>
<reference evidence="1" key="1">
    <citation type="submission" date="2013-12" db="EMBL/GenBank/DDBJ databases">
        <authorList>
            <person name="Omoto C.K."/>
            <person name="Sibley D."/>
            <person name="Venepally P."/>
            <person name="Hadjithomas M."/>
            <person name="Karamycheva S."/>
            <person name="Brunk B."/>
            <person name="Roos D."/>
            <person name="Caler E."/>
            <person name="Lorenzi H."/>
        </authorList>
    </citation>
    <scope>NUCLEOTIDE SEQUENCE</scope>
</reference>
<dbReference type="AlphaFoldDB" id="A0A023AX69"/>
<evidence type="ECO:0000313" key="1">
    <source>
        <dbReference type="EMBL" id="EZG43192.1"/>
    </source>
</evidence>
<dbReference type="RefSeq" id="XP_011133560.1">
    <property type="nucleotide sequence ID" value="XM_011135258.1"/>
</dbReference>
<accession>A0A023AX69</accession>
<dbReference type="VEuPathDB" id="CryptoDB:GNI_183610"/>
<protein>
    <submittedName>
        <fullName evidence="1">Uncharacterized protein</fullName>
    </submittedName>
</protein>
<sequence>MHDPTSYLDVVAVAEPGRPPAVVETYFNMSCCSPEKWSDTLETGQQFYPLGDLLYKNRISPELLLTIVLKTLKNLTTKKSTNGMLPYVESMEDIRARLVETSEGLCGKDGLISVAVVDASRPCENAPWEAVRQTGLIFQEMAKIGGIITCDLLSTDGDCTHPDCAEQRDLLHAVSGVNDDAYSRYPYYSRYDTWLARLRAFCNLRNIKMLKAQKMQIRKHRHLEHQPRICDQEGYWKRVKIAREIAPPVRR</sequence>
<dbReference type="Proteomes" id="UP000019763">
    <property type="component" value="Unassembled WGS sequence"/>
</dbReference>
<proteinExistence type="predicted"/>
<dbReference type="EMBL" id="AFNH02001390">
    <property type="protein sequence ID" value="EZG43192.1"/>
    <property type="molecule type" value="Genomic_DNA"/>
</dbReference>
<dbReference type="GeneID" id="22916132"/>
<name>A0A023AX69_GRENI</name>
<keyword evidence="2" id="KW-1185">Reference proteome</keyword>
<organism evidence="1 2">
    <name type="scientific">Gregarina niphandrodes</name>
    <name type="common">Septate eugregarine</name>
    <dbReference type="NCBI Taxonomy" id="110365"/>
    <lineage>
        <taxon>Eukaryota</taxon>
        <taxon>Sar</taxon>
        <taxon>Alveolata</taxon>
        <taxon>Apicomplexa</taxon>
        <taxon>Conoidasida</taxon>
        <taxon>Gregarinasina</taxon>
        <taxon>Eugregarinorida</taxon>
        <taxon>Gregarinidae</taxon>
        <taxon>Gregarina</taxon>
    </lineage>
</organism>